<organism evidence="2 3">
    <name type="scientific">Fimbriiglobus ruber</name>
    <dbReference type="NCBI Taxonomy" id="1908690"/>
    <lineage>
        <taxon>Bacteria</taxon>
        <taxon>Pseudomonadati</taxon>
        <taxon>Planctomycetota</taxon>
        <taxon>Planctomycetia</taxon>
        <taxon>Gemmatales</taxon>
        <taxon>Gemmataceae</taxon>
        <taxon>Fimbriiglobus</taxon>
    </lineage>
</organism>
<proteinExistence type="predicted"/>
<dbReference type="EMBL" id="NIDE01000020">
    <property type="protein sequence ID" value="OWK34665.1"/>
    <property type="molecule type" value="Genomic_DNA"/>
</dbReference>
<evidence type="ECO:0000313" key="2">
    <source>
        <dbReference type="EMBL" id="OWK34665.1"/>
    </source>
</evidence>
<keyword evidence="3" id="KW-1185">Reference proteome</keyword>
<protein>
    <submittedName>
        <fullName evidence="2">Uncharacterized protein</fullName>
    </submittedName>
</protein>
<feature type="region of interest" description="Disordered" evidence="1">
    <location>
        <begin position="1"/>
        <end position="57"/>
    </location>
</feature>
<reference evidence="3" key="1">
    <citation type="submission" date="2017-06" db="EMBL/GenBank/DDBJ databases">
        <title>Genome analysis of Fimbriiglobus ruber SP5, the first member of the order Planctomycetales with confirmed chitinolytic capability.</title>
        <authorList>
            <person name="Ravin N.V."/>
            <person name="Rakitin A.L."/>
            <person name="Ivanova A.A."/>
            <person name="Beletsky A.V."/>
            <person name="Kulichevskaya I.S."/>
            <person name="Mardanov A.V."/>
            <person name="Dedysh S.N."/>
        </authorList>
    </citation>
    <scope>NUCLEOTIDE SEQUENCE [LARGE SCALE GENOMIC DNA]</scope>
    <source>
        <strain evidence="3">SP5</strain>
    </source>
</reference>
<dbReference type="Proteomes" id="UP000214646">
    <property type="component" value="Unassembled WGS sequence"/>
</dbReference>
<accession>A0A225DE38</accession>
<evidence type="ECO:0000256" key="1">
    <source>
        <dbReference type="SAM" id="MobiDB-lite"/>
    </source>
</evidence>
<dbReference type="AlphaFoldDB" id="A0A225DE38"/>
<sequence>MRERKTQGDPPKGDGSDSPGERLVRGQPCGSGANARREHPDRGAREKPLGPGINGFGTCDVCRTR</sequence>
<feature type="compositionally biased region" description="Basic and acidic residues" evidence="1">
    <location>
        <begin position="35"/>
        <end position="48"/>
    </location>
</feature>
<name>A0A225DE38_9BACT</name>
<evidence type="ECO:0000313" key="3">
    <source>
        <dbReference type="Proteomes" id="UP000214646"/>
    </source>
</evidence>
<comment type="caution">
    <text evidence="2">The sequence shown here is derived from an EMBL/GenBank/DDBJ whole genome shotgun (WGS) entry which is preliminary data.</text>
</comment>
<gene>
    <name evidence="2" type="ORF">FRUB_10636</name>
</gene>
<feature type="compositionally biased region" description="Basic and acidic residues" evidence="1">
    <location>
        <begin position="1"/>
        <end position="24"/>
    </location>
</feature>